<dbReference type="RefSeq" id="WP_085816290.1">
    <property type="nucleotide sequence ID" value="NZ_FWFU01000001.1"/>
</dbReference>
<evidence type="ECO:0000313" key="2">
    <source>
        <dbReference type="EMBL" id="SLN19130.1"/>
    </source>
</evidence>
<accession>A0A1X6YFL5</accession>
<dbReference type="OrthoDB" id="5379188at2"/>
<dbReference type="AlphaFoldDB" id="A0A1X6YFL5"/>
<gene>
    <name evidence="2" type="ORF">ROH8110_00617</name>
</gene>
<organism evidence="2 3">
    <name type="scientific">Roseovarius halotolerans</name>
    <dbReference type="NCBI Taxonomy" id="505353"/>
    <lineage>
        <taxon>Bacteria</taxon>
        <taxon>Pseudomonadati</taxon>
        <taxon>Pseudomonadota</taxon>
        <taxon>Alphaproteobacteria</taxon>
        <taxon>Rhodobacterales</taxon>
        <taxon>Roseobacteraceae</taxon>
        <taxon>Roseovarius</taxon>
    </lineage>
</organism>
<evidence type="ECO:0000259" key="1">
    <source>
        <dbReference type="Pfam" id="PF18145"/>
    </source>
</evidence>
<feature type="domain" description="SMODS-associated and fused to various effectors" evidence="1">
    <location>
        <begin position="187"/>
        <end position="368"/>
    </location>
</feature>
<dbReference type="Proteomes" id="UP000193207">
    <property type="component" value="Unassembled WGS sequence"/>
</dbReference>
<dbReference type="NCBIfam" id="NF033611">
    <property type="entry name" value="SAVED"/>
    <property type="match status" value="1"/>
</dbReference>
<dbReference type="Pfam" id="PF18145">
    <property type="entry name" value="SAVED"/>
    <property type="match status" value="1"/>
</dbReference>
<reference evidence="2 3" key="1">
    <citation type="submission" date="2017-03" db="EMBL/GenBank/DDBJ databases">
        <authorList>
            <person name="Afonso C.L."/>
            <person name="Miller P.J."/>
            <person name="Scott M.A."/>
            <person name="Spackman E."/>
            <person name="Goraichik I."/>
            <person name="Dimitrov K.M."/>
            <person name="Suarez D.L."/>
            <person name="Swayne D.E."/>
        </authorList>
    </citation>
    <scope>NUCLEOTIDE SEQUENCE [LARGE SCALE GENOMIC DNA]</scope>
    <source>
        <strain evidence="2 3">CECT 8110</strain>
    </source>
</reference>
<protein>
    <recommendedName>
        <fullName evidence="1">SMODS-associated and fused to various effectors domain-containing protein</fullName>
    </recommendedName>
</protein>
<dbReference type="EMBL" id="FWFU01000001">
    <property type="protein sequence ID" value="SLN19130.1"/>
    <property type="molecule type" value="Genomic_DNA"/>
</dbReference>
<name>A0A1X6YFL5_9RHOB</name>
<evidence type="ECO:0000313" key="3">
    <source>
        <dbReference type="Proteomes" id="UP000193207"/>
    </source>
</evidence>
<proteinExistence type="predicted"/>
<keyword evidence="3" id="KW-1185">Reference proteome</keyword>
<dbReference type="InterPro" id="IPR040836">
    <property type="entry name" value="SAVED"/>
</dbReference>
<sequence>MGKSGTRNLNDKTRRIVWAKSAGRCQFQNCNEPLIGHLVSGNSGANKGYVAHIIADSVNGPRGDEKLSPRLANDHTNVMLLCDPCHREVDRENPDAYPPERLRQMKRDHEAWVDMVLSTGPNRRSHILQFSAPIGPNETAVPFDDCVTAILPHRTPAEARPIEIKVKGMHYKDTDSTYWQVQLDVLRADFASKVRGRFEAGDIRHLSVFGLAPIPLLMELGRLLSDISVADVFELQREPTQWSWPEDREEVQFALHRGAPGGKKVALKLSITNEVGDDAVAKALGADVSIWEISSDVHRAGIIRHKDDLSRFREIARRTLDEIQNQHGHDVDLSVFPATPLSCSVEFGRVWQPKAQPSFDVYDRVPEKGFLRRLRIEP</sequence>